<evidence type="ECO:0000259" key="4">
    <source>
        <dbReference type="Pfam" id="PF07859"/>
    </source>
</evidence>
<dbReference type="EMBL" id="JBJUIK010000017">
    <property type="protein sequence ID" value="KAL3497782.1"/>
    <property type="molecule type" value="Genomic_DNA"/>
</dbReference>
<dbReference type="InterPro" id="IPR050466">
    <property type="entry name" value="Carboxylest/Gibb_receptor"/>
</dbReference>
<dbReference type="SUPFAM" id="SSF53474">
    <property type="entry name" value="alpha/beta-Hydrolases"/>
    <property type="match status" value="1"/>
</dbReference>
<comment type="similarity">
    <text evidence="1">Belongs to the 'GDXG' lipolytic enzyme family.</text>
</comment>
<sequence>MAAVDPNVDPVGYLGMTRNPDGSITRLPGPPPLATPASSDPSNNPFHFTKDVTINESNGNWARLFVPRETFASSPLKKLPLIIYFHGGGFVVMSVSTPLFDDFYKAIVTELPAVVVSVEHRLAPEHRLPAAYDDCMEALYWIKNSKDEWLTKYADLSNTFLMGTSSGGNIAYNLCLRVSACVDDLMPLQIKGLILNGPFFGGTQRTDSELRLANDKLMPLCATDLMWELCLPVGVDRDHEYCNPTVGIKSHQFDHIKALGWKVLVTGCYGDPLSDRQIELVKILEEHGVLVLGKFEKGGSHAHEFFDPSKAKALCIILKEFTASSSTS</sequence>
<evidence type="ECO:0000256" key="1">
    <source>
        <dbReference type="ARBA" id="ARBA00010515"/>
    </source>
</evidence>
<feature type="domain" description="Alpha/beta hydrolase fold-3" evidence="4">
    <location>
        <begin position="82"/>
        <end position="302"/>
    </location>
</feature>
<dbReference type="AlphaFoldDB" id="A0ABD2XU32"/>
<feature type="compositionally biased region" description="Polar residues" evidence="3">
    <location>
        <begin position="36"/>
        <end position="47"/>
    </location>
</feature>
<comment type="caution">
    <text evidence="5">The sequence shown here is derived from an EMBL/GenBank/DDBJ whole genome shotgun (WGS) entry which is preliminary data.</text>
</comment>
<evidence type="ECO:0000313" key="5">
    <source>
        <dbReference type="EMBL" id="KAL3497782.1"/>
    </source>
</evidence>
<protein>
    <recommendedName>
        <fullName evidence="4">Alpha/beta hydrolase fold-3 domain-containing protein</fullName>
    </recommendedName>
</protein>
<dbReference type="InterPro" id="IPR029058">
    <property type="entry name" value="AB_hydrolase_fold"/>
</dbReference>
<gene>
    <name evidence="5" type="ORF">ACH5RR_040514</name>
</gene>
<dbReference type="Proteomes" id="UP001630127">
    <property type="component" value="Unassembled WGS sequence"/>
</dbReference>
<accession>A0ABD2XU32</accession>
<keyword evidence="2" id="KW-0378">Hydrolase</keyword>
<dbReference type="Gene3D" id="3.40.50.1820">
    <property type="entry name" value="alpha/beta hydrolase"/>
    <property type="match status" value="1"/>
</dbReference>
<dbReference type="InterPro" id="IPR002168">
    <property type="entry name" value="Lipase_GDXG_HIS_AS"/>
</dbReference>
<evidence type="ECO:0000313" key="6">
    <source>
        <dbReference type="Proteomes" id="UP001630127"/>
    </source>
</evidence>
<dbReference type="PANTHER" id="PTHR23024">
    <property type="entry name" value="ARYLACETAMIDE DEACETYLASE"/>
    <property type="match status" value="1"/>
</dbReference>
<evidence type="ECO:0000256" key="2">
    <source>
        <dbReference type="ARBA" id="ARBA00022801"/>
    </source>
</evidence>
<evidence type="ECO:0000256" key="3">
    <source>
        <dbReference type="SAM" id="MobiDB-lite"/>
    </source>
</evidence>
<organism evidence="5 6">
    <name type="scientific">Cinchona calisaya</name>
    <dbReference type="NCBI Taxonomy" id="153742"/>
    <lineage>
        <taxon>Eukaryota</taxon>
        <taxon>Viridiplantae</taxon>
        <taxon>Streptophyta</taxon>
        <taxon>Embryophyta</taxon>
        <taxon>Tracheophyta</taxon>
        <taxon>Spermatophyta</taxon>
        <taxon>Magnoliopsida</taxon>
        <taxon>eudicotyledons</taxon>
        <taxon>Gunneridae</taxon>
        <taxon>Pentapetalae</taxon>
        <taxon>asterids</taxon>
        <taxon>lamiids</taxon>
        <taxon>Gentianales</taxon>
        <taxon>Rubiaceae</taxon>
        <taxon>Cinchonoideae</taxon>
        <taxon>Cinchoneae</taxon>
        <taxon>Cinchona</taxon>
    </lineage>
</organism>
<dbReference type="GO" id="GO:0016787">
    <property type="term" value="F:hydrolase activity"/>
    <property type="evidence" value="ECO:0007669"/>
    <property type="project" value="UniProtKB-KW"/>
</dbReference>
<dbReference type="InterPro" id="IPR013094">
    <property type="entry name" value="AB_hydrolase_3"/>
</dbReference>
<dbReference type="PANTHER" id="PTHR23024:SF546">
    <property type="entry name" value="CARBOXYLESTERASE 120-RELATED"/>
    <property type="match status" value="1"/>
</dbReference>
<keyword evidence="6" id="KW-1185">Reference proteome</keyword>
<dbReference type="Pfam" id="PF07859">
    <property type="entry name" value="Abhydrolase_3"/>
    <property type="match status" value="1"/>
</dbReference>
<dbReference type="PROSITE" id="PS01173">
    <property type="entry name" value="LIPASE_GDXG_HIS"/>
    <property type="match status" value="1"/>
</dbReference>
<feature type="region of interest" description="Disordered" evidence="3">
    <location>
        <begin position="1"/>
        <end position="47"/>
    </location>
</feature>
<proteinExistence type="inferred from homology"/>
<name>A0ABD2XU32_9GENT</name>
<reference evidence="5 6" key="1">
    <citation type="submission" date="2024-11" db="EMBL/GenBank/DDBJ databases">
        <title>A near-complete genome assembly of Cinchona calisaya.</title>
        <authorList>
            <person name="Lian D.C."/>
            <person name="Zhao X.W."/>
            <person name="Wei L."/>
        </authorList>
    </citation>
    <scope>NUCLEOTIDE SEQUENCE [LARGE SCALE GENOMIC DNA]</scope>
    <source>
        <tissue evidence="5">Nenye</tissue>
    </source>
</reference>